<dbReference type="EMBL" id="JAQJVI010000071">
    <property type="protein sequence ID" value="MDA7024916.1"/>
    <property type="molecule type" value="Genomic_DNA"/>
</dbReference>
<sequence length="67" mass="7399">MFASMCNLISDEAGRRPISFKNDGKRQNKPVLGGDFQVFLRNQKGDVGKQALLNGLKKAQTGWAFQA</sequence>
<proteinExistence type="predicted"/>
<gene>
    <name evidence="1" type="ORF">PI499_23885</name>
</gene>
<accession>A0ABT4WXY5</accession>
<organism evidence="1 2">
    <name type="scientific">Pseudomonas fragi</name>
    <dbReference type="NCBI Taxonomy" id="296"/>
    <lineage>
        <taxon>Bacteria</taxon>
        <taxon>Pseudomonadati</taxon>
        <taxon>Pseudomonadota</taxon>
        <taxon>Gammaproteobacteria</taxon>
        <taxon>Pseudomonadales</taxon>
        <taxon>Pseudomonadaceae</taxon>
        <taxon>Pseudomonas</taxon>
    </lineage>
</organism>
<dbReference type="RefSeq" id="WP_095024145.1">
    <property type="nucleotide sequence ID" value="NZ_CAUQLY010000084.1"/>
</dbReference>
<reference evidence="1 2" key="1">
    <citation type="submission" date="2023-01" db="EMBL/GenBank/DDBJ databases">
        <title>Effects of deletion of Siderophore biosynthase gene in Pseudomonas fragi on quorum sensing and spoliage ability.</title>
        <authorList>
            <person name="Cui F."/>
            <person name="Wang D."/>
            <person name="Liu J."/>
            <person name="Wang Q."/>
            <person name="Li T."/>
            <person name="Li J."/>
        </authorList>
    </citation>
    <scope>NUCLEOTIDE SEQUENCE [LARGE SCALE GENOMIC DNA]</scope>
    <source>
        <strain evidence="1 2">MS-10</strain>
    </source>
</reference>
<evidence type="ECO:0000313" key="1">
    <source>
        <dbReference type="EMBL" id="MDA7024916.1"/>
    </source>
</evidence>
<protein>
    <submittedName>
        <fullName evidence="1">Uncharacterized protein</fullName>
    </submittedName>
</protein>
<name>A0ABT4WXY5_PSEFR</name>
<comment type="caution">
    <text evidence="1">The sequence shown here is derived from an EMBL/GenBank/DDBJ whole genome shotgun (WGS) entry which is preliminary data.</text>
</comment>
<evidence type="ECO:0000313" key="2">
    <source>
        <dbReference type="Proteomes" id="UP001212337"/>
    </source>
</evidence>
<keyword evidence="2" id="KW-1185">Reference proteome</keyword>
<dbReference type="Proteomes" id="UP001212337">
    <property type="component" value="Unassembled WGS sequence"/>
</dbReference>